<dbReference type="Gene3D" id="3.40.50.10540">
    <property type="entry name" value="Crotonobetainyl-coa:carnitine coa-transferase, domain 1"/>
    <property type="match status" value="1"/>
</dbReference>
<geneLocation type="plasmid" evidence="2">
    <name>unnamed2</name>
</geneLocation>
<dbReference type="SUPFAM" id="SSF89796">
    <property type="entry name" value="CoA-transferase family III (CaiB/BaiF)"/>
    <property type="match status" value="1"/>
</dbReference>
<dbReference type="InterPro" id="IPR044855">
    <property type="entry name" value="CoA-Trfase_III_dom3_sf"/>
</dbReference>
<gene>
    <name evidence="2" type="ORF">PVT71_25735</name>
</gene>
<dbReference type="InterPro" id="IPR023606">
    <property type="entry name" value="CoA-Trfase_III_dom_1_sf"/>
</dbReference>
<accession>A0AAU8AQV8</accession>
<name>A0AAU8AQV8_9RHOB</name>
<dbReference type="AlphaFoldDB" id="A0AAU8AQV8"/>
<protein>
    <submittedName>
        <fullName evidence="2">CoA transferase</fullName>
    </submittedName>
</protein>
<dbReference type="GO" id="GO:0016740">
    <property type="term" value="F:transferase activity"/>
    <property type="evidence" value="ECO:0007669"/>
    <property type="project" value="UniProtKB-KW"/>
</dbReference>
<sequence>MEQDKPLSGVRVIEHASGVAGAWAGRLLAAMGAEVIMVEPPTLCPLRHEAPLFEGEGGSALFAYLAAGKGSVICDLEKAEGQTALSGLLAEAQILIDDTPLAQRPRRALDEAGLRQRHPHLVHLSVLPFGAAGPKADWKGAEITLIHAGGEGYLLPNGLSADLFPDRPPLKIAGNFAQMQGGTAAALAGLAALWSGSGQFVDVSVQDANLAVGAFALQRFCDGSIEHRHTRSFRYGGVIACRDGYVELLTLEERQWAGLVELMGRPRWATDPALANPALRSERGDEINREIRVWARDHAVEELVARAQKLGVPMARYSAPAEILAGRHETARGLFQPLDLPGVGEVRVQSAPFRFAEGPLLLDGAAPEPGRDQARLDPEALNDARRVRA</sequence>
<dbReference type="InterPro" id="IPR003673">
    <property type="entry name" value="CoA-Trfase_fam_III"/>
</dbReference>
<organism evidence="2">
    <name type="scientific">Alloyangia sp. H15</name>
    <dbReference type="NCBI Taxonomy" id="3029062"/>
    <lineage>
        <taxon>Bacteria</taxon>
        <taxon>Pseudomonadati</taxon>
        <taxon>Pseudomonadota</taxon>
        <taxon>Alphaproteobacteria</taxon>
        <taxon>Rhodobacterales</taxon>
        <taxon>Roseobacteraceae</taxon>
        <taxon>Alloyangia</taxon>
    </lineage>
</organism>
<feature type="compositionally biased region" description="Basic and acidic residues" evidence="1">
    <location>
        <begin position="369"/>
        <end position="389"/>
    </location>
</feature>
<keyword evidence="2" id="KW-0614">Plasmid</keyword>
<dbReference type="PANTHER" id="PTHR48228:SF7">
    <property type="entry name" value="FATTY ACYL-COA TRANSFERASE RV3272-RELATED"/>
    <property type="match status" value="1"/>
</dbReference>
<keyword evidence="2" id="KW-0808">Transferase</keyword>
<dbReference type="EMBL" id="CP123387">
    <property type="protein sequence ID" value="XCC97168.1"/>
    <property type="molecule type" value="Genomic_DNA"/>
</dbReference>
<dbReference type="PANTHER" id="PTHR48228">
    <property type="entry name" value="SUCCINYL-COA--D-CITRAMALATE COA-TRANSFERASE"/>
    <property type="match status" value="1"/>
</dbReference>
<proteinExistence type="predicted"/>
<dbReference type="InterPro" id="IPR050509">
    <property type="entry name" value="CoA-transferase_III"/>
</dbReference>
<dbReference type="RefSeq" id="WP_353476058.1">
    <property type="nucleotide sequence ID" value="NZ_CP123387.1"/>
</dbReference>
<evidence type="ECO:0000313" key="2">
    <source>
        <dbReference type="EMBL" id="XCC97168.1"/>
    </source>
</evidence>
<evidence type="ECO:0000256" key="1">
    <source>
        <dbReference type="SAM" id="MobiDB-lite"/>
    </source>
</evidence>
<reference evidence="2" key="1">
    <citation type="submission" date="2023-02" db="EMBL/GenBank/DDBJ databases">
        <title>Description and genomic characterization of Salipiger bruguierae sp. nov., isolated from the sediment of mangrove plant Bruguiera sexangula.</title>
        <authorList>
            <person name="Long M."/>
        </authorList>
    </citation>
    <scope>NUCLEOTIDE SEQUENCE</scope>
    <source>
        <strain evidence="2">H15</strain>
        <plasmid evidence="2">unnamed2</plasmid>
    </source>
</reference>
<feature type="region of interest" description="Disordered" evidence="1">
    <location>
        <begin position="360"/>
        <end position="389"/>
    </location>
</feature>
<dbReference type="Gene3D" id="3.30.1540.10">
    <property type="entry name" value="formyl-coa transferase, domain 3"/>
    <property type="match status" value="1"/>
</dbReference>
<dbReference type="Pfam" id="PF02515">
    <property type="entry name" value="CoA_transf_3"/>
    <property type="match status" value="1"/>
</dbReference>